<feature type="transmembrane region" description="Helical" evidence="4">
    <location>
        <begin position="172"/>
        <end position="195"/>
    </location>
</feature>
<name>A0A1G2BTV2_9BACT</name>
<accession>A0A1G2BTV2</accession>
<dbReference type="InterPro" id="IPR011990">
    <property type="entry name" value="TPR-like_helical_dom_sf"/>
</dbReference>
<organism evidence="6 7">
    <name type="scientific">Candidatus Komeilibacteria bacterium RIFCSPLOWO2_01_FULL_53_11</name>
    <dbReference type="NCBI Taxonomy" id="1798552"/>
    <lineage>
        <taxon>Bacteria</taxon>
        <taxon>Candidatus Komeiliibacteriota</taxon>
    </lineage>
</organism>
<feature type="transmembrane region" description="Helical" evidence="4">
    <location>
        <begin position="290"/>
        <end position="309"/>
    </location>
</feature>
<keyword evidence="2 3" id="KW-0802">TPR repeat</keyword>
<dbReference type="Pfam" id="PF13231">
    <property type="entry name" value="PMT_2"/>
    <property type="match status" value="1"/>
</dbReference>
<feature type="transmembrane region" description="Helical" evidence="4">
    <location>
        <begin position="141"/>
        <end position="160"/>
    </location>
</feature>
<evidence type="ECO:0000313" key="6">
    <source>
        <dbReference type="EMBL" id="OGY91780.1"/>
    </source>
</evidence>
<dbReference type="PANTHER" id="PTHR44227:SF3">
    <property type="entry name" value="PROTEIN O-MANNOSYL-TRANSFERASE TMTC4"/>
    <property type="match status" value="1"/>
</dbReference>
<feature type="repeat" description="TPR" evidence="3">
    <location>
        <begin position="450"/>
        <end position="483"/>
    </location>
</feature>
<dbReference type="EMBL" id="MHKN01000033">
    <property type="protein sequence ID" value="OGY91780.1"/>
    <property type="molecule type" value="Genomic_DNA"/>
</dbReference>
<feature type="repeat" description="TPR" evidence="3">
    <location>
        <begin position="551"/>
        <end position="584"/>
    </location>
</feature>
<keyword evidence="4" id="KW-1133">Transmembrane helix</keyword>
<feature type="transmembrane region" description="Helical" evidence="4">
    <location>
        <begin position="375"/>
        <end position="392"/>
    </location>
</feature>
<dbReference type="InterPro" id="IPR038731">
    <property type="entry name" value="RgtA/B/C-like"/>
</dbReference>
<dbReference type="InterPro" id="IPR052346">
    <property type="entry name" value="O-mannosyl-transferase_TMTC"/>
</dbReference>
<feature type="transmembrane region" description="Helical" evidence="4">
    <location>
        <begin position="344"/>
        <end position="363"/>
    </location>
</feature>
<dbReference type="Pfam" id="PF13181">
    <property type="entry name" value="TPR_8"/>
    <property type="match status" value="1"/>
</dbReference>
<dbReference type="Gene3D" id="1.25.40.10">
    <property type="entry name" value="Tetratricopeptide repeat domain"/>
    <property type="match status" value="2"/>
</dbReference>
<dbReference type="SMART" id="SM00028">
    <property type="entry name" value="TPR"/>
    <property type="match status" value="5"/>
</dbReference>
<dbReference type="SUPFAM" id="SSF48452">
    <property type="entry name" value="TPR-like"/>
    <property type="match status" value="1"/>
</dbReference>
<evidence type="ECO:0000256" key="3">
    <source>
        <dbReference type="PROSITE-ProRule" id="PRU00339"/>
    </source>
</evidence>
<proteinExistence type="predicted"/>
<evidence type="ECO:0000256" key="4">
    <source>
        <dbReference type="SAM" id="Phobius"/>
    </source>
</evidence>
<evidence type="ECO:0000313" key="7">
    <source>
        <dbReference type="Proteomes" id="UP000177349"/>
    </source>
</evidence>
<feature type="transmembrane region" description="Helical" evidence="4">
    <location>
        <begin position="7"/>
        <end position="27"/>
    </location>
</feature>
<dbReference type="PANTHER" id="PTHR44227">
    <property type="match status" value="1"/>
</dbReference>
<reference evidence="6 7" key="1">
    <citation type="journal article" date="2016" name="Nat. Commun.">
        <title>Thousands of microbial genomes shed light on interconnected biogeochemical processes in an aquifer system.</title>
        <authorList>
            <person name="Anantharaman K."/>
            <person name="Brown C.T."/>
            <person name="Hug L.A."/>
            <person name="Sharon I."/>
            <person name="Castelle C.J."/>
            <person name="Probst A.J."/>
            <person name="Thomas B.C."/>
            <person name="Singh A."/>
            <person name="Wilkins M.J."/>
            <person name="Karaoz U."/>
            <person name="Brodie E.L."/>
            <person name="Williams K.H."/>
            <person name="Hubbard S.S."/>
            <person name="Banfield J.F."/>
        </authorList>
    </citation>
    <scope>NUCLEOTIDE SEQUENCE [LARGE SCALE GENOMIC DNA]</scope>
</reference>
<dbReference type="PROSITE" id="PS50293">
    <property type="entry name" value="TPR_REGION"/>
    <property type="match status" value="2"/>
</dbReference>
<keyword evidence="1" id="KW-0677">Repeat</keyword>
<feature type="transmembrane region" description="Helical" evidence="4">
    <location>
        <begin position="91"/>
        <end position="112"/>
    </location>
</feature>
<evidence type="ECO:0000256" key="1">
    <source>
        <dbReference type="ARBA" id="ARBA00022737"/>
    </source>
</evidence>
<dbReference type="Proteomes" id="UP000177349">
    <property type="component" value="Unassembled WGS sequence"/>
</dbReference>
<sequence length="596" mass="67414">MNVRVFVLKHLSAITILILCIVAVIPYSNIFGNQFVYDDFDFFVHWDGVKSLEHIPSFFQGNLPTFHQHVYRPLRSLVQAVVYSIAGGEPFGFHVFSLGVHIAAVLLVYVLAKRIVPRGAAFITALLFAVLPIHTDSITFMTASFDTLGTVFVIAALYLYSIYRDRGTAWAYSGSIACAVISFFMYEIALVLPLLIMLYDACFKEGKIRKLLRRARYYAPYFIGVVIYVAFRMRIVGHRFGGSLFESDPLGIRILTMLKGFVWYLYIMTVNYPLSISHLIPPARSLAEPAVFGSLIGVLGLLAFGVYCFRREKKLCAFLIFWFFISLAPVSNIIPLAIFVSEHYSYLTTFAWCAAFGFGLHVLYQRSRSQRLKSVVIGLVVVLLIIYGGMTVRRNQDWRDNVSIFSSALAVNSHYAGGYNGLAFYYRLQKDYDRATDYAEKALAENPKYYVSHALLGEIAMEQGKHQQAVAYFDDALALNDSYVSAYLNRGVSYFHLQDFERAEADYLRALEIYPEYLLAHRNLGIVYLFQGKFQEAIPHLERVVAEDDDAEAYYGLGVATINVGNIDRGVELLNRALEVNPAFEAARDALQKIEQ</sequence>
<comment type="caution">
    <text evidence="6">The sequence shown here is derived from an EMBL/GenBank/DDBJ whole genome shotgun (WGS) entry which is preliminary data.</text>
</comment>
<keyword evidence="4" id="KW-0472">Membrane</keyword>
<feature type="transmembrane region" description="Helical" evidence="4">
    <location>
        <begin position="404"/>
        <end position="426"/>
    </location>
</feature>
<evidence type="ECO:0000256" key="2">
    <source>
        <dbReference type="ARBA" id="ARBA00022803"/>
    </source>
</evidence>
<dbReference type="AlphaFoldDB" id="A0A1G2BTV2"/>
<dbReference type="InterPro" id="IPR019734">
    <property type="entry name" value="TPR_rpt"/>
</dbReference>
<protein>
    <recommendedName>
        <fullName evidence="5">Glycosyltransferase RgtA/B/C/D-like domain-containing protein</fullName>
    </recommendedName>
</protein>
<feature type="transmembrane region" description="Helical" evidence="4">
    <location>
        <begin position="119"/>
        <end position="135"/>
    </location>
</feature>
<dbReference type="PROSITE" id="PS50005">
    <property type="entry name" value="TPR"/>
    <property type="match status" value="4"/>
</dbReference>
<feature type="domain" description="Glycosyltransferase RgtA/B/C/D-like" evidence="5">
    <location>
        <begin position="73"/>
        <end position="217"/>
    </location>
</feature>
<feature type="repeat" description="TPR" evidence="3">
    <location>
        <begin position="416"/>
        <end position="449"/>
    </location>
</feature>
<gene>
    <name evidence="6" type="ORF">A3B31_01440</name>
</gene>
<keyword evidence="4" id="KW-0812">Transmembrane</keyword>
<feature type="repeat" description="TPR" evidence="3">
    <location>
        <begin position="484"/>
        <end position="517"/>
    </location>
</feature>
<feature type="transmembrane region" description="Helical" evidence="4">
    <location>
        <begin position="316"/>
        <end position="338"/>
    </location>
</feature>
<feature type="transmembrane region" description="Helical" evidence="4">
    <location>
        <begin position="215"/>
        <end position="231"/>
    </location>
</feature>
<dbReference type="Pfam" id="PF14559">
    <property type="entry name" value="TPR_19"/>
    <property type="match status" value="1"/>
</dbReference>
<dbReference type="Pfam" id="PF13424">
    <property type="entry name" value="TPR_12"/>
    <property type="match status" value="1"/>
</dbReference>
<evidence type="ECO:0000259" key="5">
    <source>
        <dbReference type="Pfam" id="PF13231"/>
    </source>
</evidence>